<dbReference type="AlphaFoldDB" id="A0AAW1GQU5"/>
<dbReference type="FunFam" id="3.40.50.2000:FF:000020">
    <property type="entry name" value="Glycosyltransferase"/>
    <property type="match status" value="1"/>
</dbReference>
<comment type="caution">
    <text evidence="4">The sequence shown here is derived from an EMBL/GenBank/DDBJ whole genome shotgun (WGS) entry which is preliminary data.</text>
</comment>
<dbReference type="InterPro" id="IPR050481">
    <property type="entry name" value="UDP-glycosyltransf_plant"/>
</dbReference>
<dbReference type="EMBL" id="JBDFQZ010000014">
    <property type="protein sequence ID" value="KAK9665378.1"/>
    <property type="molecule type" value="Genomic_DNA"/>
</dbReference>
<dbReference type="PANTHER" id="PTHR48048">
    <property type="entry name" value="GLYCOSYLTRANSFERASE"/>
    <property type="match status" value="1"/>
</dbReference>
<dbReference type="GO" id="GO:0016104">
    <property type="term" value="P:triterpenoid biosynthetic process"/>
    <property type="evidence" value="ECO:0007669"/>
    <property type="project" value="UniProtKB-ARBA"/>
</dbReference>
<protein>
    <recommendedName>
        <fullName evidence="6">Glycosyltransferase</fullName>
    </recommendedName>
</protein>
<sequence length="476" mass="52400">MNNTIVLYPAPGVGHLISMVELGKLLLNRPRSRLSITIIIPSFPSLTLHTTILSYLSSVSSSFPSITFISLPPISLPSTHPDDETIIFQSLLSNNPNLLTTLQSISSTSHVCAFIVDFFCYTSLDVSCSLSIPTYFYFTSSAYVLSLFLNFPTFDEIVKDSSFRELGNMSFEIPTLMSVPSSQMMEPMLDRGASYDEFVKLGARFSNSNGIIINTFDSLECRAIKALNEGSCVLGSTNVPTIYCVGPLIANQGDKDGEKHECLSWLDLQPSKSVVYLGFGSKGLFSKEQLSEIAFGLERSGVRFLWVVRDPPSEVKGSTGVEPLAELDLGSILPKGFLERTKDRGLVVKSWAPQIAVLAHDSVGGFVTHCGWNSTLEAVCAGVPMIGWPLYAGQRFNRIVLVQEIGIALPMNESEDRFVCSDEVEKRVKQILDPEEGDGVRKRVLELRDEAKIVFNEEGSSEIALTKLVDSWILKH</sequence>
<accession>A0AAW1GQU5</accession>
<organism evidence="4 5">
    <name type="scientific">Saponaria officinalis</name>
    <name type="common">Common soapwort</name>
    <name type="synonym">Lychnis saponaria</name>
    <dbReference type="NCBI Taxonomy" id="3572"/>
    <lineage>
        <taxon>Eukaryota</taxon>
        <taxon>Viridiplantae</taxon>
        <taxon>Streptophyta</taxon>
        <taxon>Embryophyta</taxon>
        <taxon>Tracheophyta</taxon>
        <taxon>Spermatophyta</taxon>
        <taxon>Magnoliopsida</taxon>
        <taxon>eudicotyledons</taxon>
        <taxon>Gunneridae</taxon>
        <taxon>Pentapetalae</taxon>
        <taxon>Caryophyllales</taxon>
        <taxon>Caryophyllaceae</taxon>
        <taxon>Caryophylleae</taxon>
        <taxon>Saponaria</taxon>
    </lineage>
</organism>
<dbReference type="Gene3D" id="3.40.50.2000">
    <property type="entry name" value="Glycogen Phosphorylase B"/>
    <property type="match status" value="2"/>
</dbReference>
<evidence type="ECO:0008006" key="6">
    <source>
        <dbReference type="Google" id="ProtNLM"/>
    </source>
</evidence>
<dbReference type="SUPFAM" id="SSF53756">
    <property type="entry name" value="UDP-Glycosyltransferase/glycogen phosphorylase"/>
    <property type="match status" value="1"/>
</dbReference>
<dbReference type="InterPro" id="IPR002213">
    <property type="entry name" value="UDP_glucos_trans"/>
</dbReference>
<evidence type="ECO:0000313" key="4">
    <source>
        <dbReference type="EMBL" id="KAK9665378.1"/>
    </source>
</evidence>
<keyword evidence="3" id="KW-0808">Transferase</keyword>
<dbReference type="Pfam" id="PF00201">
    <property type="entry name" value="UDPGT"/>
    <property type="match status" value="1"/>
</dbReference>
<dbReference type="PANTHER" id="PTHR48048:SF30">
    <property type="entry name" value="GLYCOSYLTRANSFERASE"/>
    <property type="match status" value="1"/>
</dbReference>
<keyword evidence="2" id="KW-0328">Glycosyltransferase</keyword>
<dbReference type="Proteomes" id="UP001443914">
    <property type="component" value="Unassembled WGS sequence"/>
</dbReference>
<comment type="similarity">
    <text evidence="1">Belongs to the UDP-glycosyltransferase family.</text>
</comment>
<dbReference type="CDD" id="cd03784">
    <property type="entry name" value="GT1_Gtf-like"/>
    <property type="match status" value="1"/>
</dbReference>
<gene>
    <name evidence="4" type="ORF">RND81_14G108500</name>
</gene>
<dbReference type="GO" id="GO:0016135">
    <property type="term" value="P:saponin biosynthetic process"/>
    <property type="evidence" value="ECO:0007669"/>
    <property type="project" value="UniProtKB-ARBA"/>
</dbReference>
<keyword evidence="5" id="KW-1185">Reference proteome</keyword>
<name>A0AAW1GQU5_SAPOF</name>
<reference evidence="4" key="1">
    <citation type="submission" date="2024-03" db="EMBL/GenBank/DDBJ databases">
        <title>WGS assembly of Saponaria officinalis var. Norfolk2.</title>
        <authorList>
            <person name="Jenkins J."/>
            <person name="Shu S."/>
            <person name="Grimwood J."/>
            <person name="Barry K."/>
            <person name="Goodstein D."/>
            <person name="Schmutz J."/>
            <person name="Leebens-Mack J."/>
            <person name="Osbourn A."/>
        </authorList>
    </citation>
    <scope>NUCLEOTIDE SEQUENCE [LARGE SCALE GENOMIC DNA]</scope>
    <source>
        <strain evidence="4">JIC</strain>
    </source>
</reference>
<evidence type="ECO:0000313" key="5">
    <source>
        <dbReference type="Proteomes" id="UP001443914"/>
    </source>
</evidence>
<evidence type="ECO:0000256" key="1">
    <source>
        <dbReference type="ARBA" id="ARBA00009995"/>
    </source>
</evidence>
<evidence type="ECO:0000256" key="2">
    <source>
        <dbReference type="ARBA" id="ARBA00022676"/>
    </source>
</evidence>
<evidence type="ECO:0000256" key="3">
    <source>
        <dbReference type="ARBA" id="ARBA00022679"/>
    </source>
</evidence>
<dbReference type="GO" id="GO:0035251">
    <property type="term" value="F:UDP-glucosyltransferase activity"/>
    <property type="evidence" value="ECO:0007669"/>
    <property type="project" value="InterPro"/>
</dbReference>
<proteinExistence type="inferred from homology"/>